<sequence length="287" mass="32500">MSTKKIGLVVEGGGMKCAYGAGVLDRFLDKHISFDYCVGVSAGAANAASFLAGQRERNLRFYTIHVKDPKYISFRNYIRDGQIFGLQYIYGTMSNSGGIDPLDYEAVMQNPCEYEIVATDGITGKPKYFNKNDLRKDDFTPIMASCALPVFCKPVQCQNRYYYDGGVSDSIPVQRAFDLGCDKIITILSKPRSFVKQPEGHRKIYSHKLRKFPGTVRALDQRHVMYRKEIALLKQAEAEGRAFVFAPDDTIKISTFTKDPAVEQQLYDIGVRDFNRNWKTLEEFLKA</sequence>
<evidence type="ECO:0000256" key="4">
    <source>
        <dbReference type="PROSITE-ProRule" id="PRU01161"/>
    </source>
</evidence>
<organism evidence="6 7">
    <name type="scientific">Roseburia porci</name>
    <dbReference type="NCBI Taxonomy" id="2605790"/>
    <lineage>
        <taxon>Bacteria</taxon>
        <taxon>Bacillati</taxon>
        <taxon>Bacillota</taxon>
        <taxon>Clostridia</taxon>
        <taxon>Lachnospirales</taxon>
        <taxon>Lachnospiraceae</taxon>
        <taxon>Roseburia</taxon>
    </lineage>
</organism>
<evidence type="ECO:0000256" key="2">
    <source>
        <dbReference type="ARBA" id="ARBA00022963"/>
    </source>
</evidence>
<feature type="short sequence motif" description="DGA/G" evidence="4">
    <location>
        <begin position="164"/>
        <end position="166"/>
    </location>
</feature>
<feature type="active site" description="Proton acceptor" evidence="4">
    <location>
        <position position="164"/>
    </location>
</feature>
<dbReference type="Pfam" id="PF19890">
    <property type="entry name" value="DUF6363"/>
    <property type="match status" value="1"/>
</dbReference>
<dbReference type="SUPFAM" id="SSF52151">
    <property type="entry name" value="FabD/lysophospholipase-like"/>
    <property type="match status" value="1"/>
</dbReference>
<dbReference type="PANTHER" id="PTHR14226:SF25">
    <property type="entry name" value="PHOSPHOESTERASE"/>
    <property type="match status" value="1"/>
</dbReference>
<dbReference type="InterPro" id="IPR002641">
    <property type="entry name" value="PNPLA_dom"/>
</dbReference>
<feature type="active site" description="Nucleophile" evidence="4">
    <location>
        <position position="41"/>
    </location>
</feature>
<dbReference type="InterPro" id="IPR050301">
    <property type="entry name" value="NTE"/>
</dbReference>
<evidence type="ECO:0000313" key="7">
    <source>
        <dbReference type="Proteomes" id="UP000474024"/>
    </source>
</evidence>
<keyword evidence="7" id="KW-1185">Reference proteome</keyword>
<dbReference type="PANTHER" id="PTHR14226">
    <property type="entry name" value="NEUROPATHY TARGET ESTERASE/SWISS CHEESE D.MELANOGASTER"/>
    <property type="match status" value="1"/>
</dbReference>
<comment type="caution">
    <text evidence="6">The sequence shown here is derived from an EMBL/GenBank/DDBJ whole genome shotgun (WGS) entry which is preliminary data.</text>
</comment>
<name>A0A6L5YT01_9FIRM</name>
<dbReference type="Gene3D" id="3.40.1090.10">
    <property type="entry name" value="Cytosolic phospholipase A2 catalytic domain"/>
    <property type="match status" value="2"/>
</dbReference>
<keyword evidence="3 4" id="KW-0443">Lipid metabolism</keyword>
<evidence type="ECO:0000259" key="5">
    <source>
        <dbReference type="PROSITE" id="PS51635"/>
    </source>
</evidence>
<accession>A0A6L5YT01</accession>
<evidence type="ECO:0000313" key="6">
    <source>
        <dbReference type="EMBL" id="MST75099.1"/>
    </source>
</evidence>
<dbReference type="CDD" id="cd07208">
    <property type="entry name" value="Pat_hypo_Ecoli_yjju_like"/>
    <property type="match status" value="1"/>
</dbReference>
<feature type="short sequence motif" description="GXSXG" evidence="4">
    <location>
        <begin position="39"/>
        <end position="43"/>
    </location>
</feature>
<comment type="caution">
    <text evidence="4">Lacks conserved residue(s) required for the propagation of feature annotation.</text>
</comment>
<dbReference type="GO" id="GO:0016042">
    <property type="term" value="P:lipid catabolic process"/>
    <property type="evidence" value="ECO:0007669"/>
    <property type="project" value="UniProtKB-UniRule"/>
</dbReference>
<dbReference type="Pfam" id="PF01734">
    <property type="entry name" value="Patatin"/>
    <property type="match status" value="1"/>
</dbReference>
<dbReference type="InterPro" id="IPR045943">
    <property type="entry name" value="DUF6363"/>
</dbReference>
<dbReference type="GO" id="GO:0016787">
    <property type="term" value="F:hydrolase activity"/>
    <property type="evidence" value="ECO:0007669"/>
    <property type="project" value="UniProtKB-UniRule"/>
</dbReference>
<proteinExistence type="predicted"/>
<dbReference type="EMBL" id="VUNI01000013">
    <property type="protein sequence ID" value="MST75099.1"/>
    <property type="molecule type" value="Genomic_DNA"/>
</dbReference>
<evidence type="ECO:0000256" key="1">
    <source>
        <dbReference type="ARBA" id="ARBA00022801"/>
    </source>
</evidence>
<dbReference type="Proteomes" id="UP000474024">
    <property type="component" value="Unassembled WGS sequence"/>
</dbReference>
<reference evidence="6 7" key="1">
    <citation type="submission" date="2019-08" db="EMBL/GenBank/DDBJ databases">
        <title>In-depth cultivation of the pig gut microbiome towards novel bacterial diversity and tailored functional studies.</title>
        <authorList>
            <person name="Wylensek D."/>
            <person name="Hitch T.C.A."/>
            <person name="Clavel T."/>
        </authorList>
    </citation>
    <scope>NUCLEOTIDE SEQUENCE [LARGE SCALE GENOMIC DNA]</scope>
    <source>
        <strain evidence="6 7">MUC/MUC-530-WT-4D</strain>
    </source>
</reference>
<dbReference type="InterPro" id="IPR037483">
    <property type="entry name" value="YjjU-like"/>
</dbReference>
<dbReference type="AlphaFoldDB" id="A0A6L5YT01"/>
<feature type="domain" description="PNPLA" evidence="5">
    <location>
        <begin position="8"/>
        <end position="177"/>
    </location>
</feature>
<dbReference type="RefSeq" id="WP_154430063.1">
    <property type="nucleotide sequence ID" value="NZ_VUNI01000013.1"/>
</dbReference>
<keyword evidence="1 4" id="KW-0378">Hydrolase</keyword>
<keyword evidence="2 4" id="KW-0442">Lipid degradation</keyword>
<gene>
    <name evidence="6" type="ORF">FYJ75_08675</name>
</gene>
<protein>
    <submittedName>
        <fullName evidence="6">Patatin family protein</fullName>
    </submittedName>
</protein>
<dbReference type="InterPro" id="IPR016035">
    <property type="entry name" value="Acyl_Trfase/lysoPLipase"/>
</dbReference>
<dbReference type="PROSITE" id="PS51635">
    <property type="entry name" value="PNPLA"/>
    <property type="match status" value="1"/>
</dbReference>
<evidence type="ECO:0000256" key="3">
    <source>
        <dbReference type="ARBA" id="ARBA00023098"/>
    </source>
</evidence>